<gene>
    <name evidence="2" type="ORF">NLJ89_g6433</name>
</gene>
<name>A0A9W8JWH3_9AGAR</name>
<feature type="region of interest" description="Disordered" evidence="1">
    <location>
        <begin position="355"/>
        <end position="374"/>
    </location>
</feature>
<protein>
    <submittedName>
        <fullName evidence="2">Uncharacterized protein</fullName>
    </submittedName>
</protein>
<sequence length="374" mass="40709">MGSSDRGRYTPLVDASQSLMFHYCNVTQFNGRPATLREGFKILCANIDETLLLDSISRNADEVDHPHPNSDAERQIINDVAVWAENPAHTAHTAVVHSPTPGGGASTVGCAISERCQENGTLLASISLPPTTIWEKKRDAEARRRVIATIAYQIALVFPAARPFIEDAVENDPAIFRRSLQSQIKTLIQEPLRQATDTPMAIFQQSPSVVLLDGLDSEKSWHYLLLERLRRPEFHPGSLGLRPVVVMHTLAAGAGKHQPFRHSSDSSLRLFTPSPELLTYSQHSSYSRTTTAVCSLSANIPSTPVAGDPLFVFPLPSNSTCSVLSEGIEPFSLPAISSITSPSLPLHPFLSLRLPSAGYPPTPPTGPNETRTAR</sequence>
<evidence type="ECO:0000313" key="2">
    <source>
        <dbReference type="EMBL" id="KAJ3507210.1"/>
    </source>
</evidence>
<dbReference type="OrthoDB" id="5967843at2759"/>
<organism evidence="2 3">
    <name type="scientific">Agrocybe chaxingu</name>
    <dbReference type="NCBI Taxonomy" id="84603"/>
    <lineage>
        <taxon>Eukaryota</taxon>
        <taxon>Fungi</taxon>
        <taxon>Dikarya</taxon>
        <taxon>Basidiomycota</taxon>
        <taxon>Agaricomycotina</taxon>
        <taxon>Agaricomycetes</taxon>
        <taxon>Agaricomycetidae</taxon>
        <taxon>Agaricales</taxon>
        <taxon>Agaricineae</taxon>
        <taxon>Strophariaceae</taxon>
        <taxon>Agrocybe</taxon>
    </lineage>
</organism>
<keyword evidence="3" id="KW-1185">Reference proteome</keyword>
<evidence type="ECO:0000256" key="1">
    <source>
        <dbReference type="SAM" id="MobiDB-lite"/>
    </source>
</evidence>
<proteinExistence type="predicted"/>
<reference evidence="2" key="1">
    <citation type="submission" date="2022-07" db="EMBL/GenBank/DDBJ databases">
        <title>Genome Sequence of Agrocybe chaxingu.</title>
        <authorList>
            <person name="Buettner E."/>
        </authorList>
    </citation>
    <scope>NUCLEOTIDE SEQUENCE</scope>
    <source>
        <strain evidence="2">MP-N11</strain>
    </source>
</reference>
<comment type="caution">
    <text evidence="2">The sequence shown here is derived from an EMBL/GenBank/DDBJ whole genome shotgun (WGS) entry which is preliminary data.</text>
</comment>
<accession>A0A9W8JWH3</accession>
<dbReference type="Proteomes" id="UP001148786">
    <property type="component" value="Unassembled WGS sequence"/>
</dbReference>
<dbReference type="AlphaFoldDB" id="A0A9W8JWH3"/>
<dbReference type="EMBL" id="JANKHO010000683">
    <property type="protein sequence ID" value="KAJ3507210.1"/>
    <property type="molecule type" value="Genomic_DNA"/>
</dbReference>
<evidence type="ECO:0000313" key="3">
    <source>
        <dbReference type="Proteomes" id="UP001148786"/>
    </source>
</evidence>